<dbReference type="GeneID" id="20200816"/>
<feature type="compositionally biased region" description="Basic and acidic residues" evidence="1">
    <location>
        <begin position="48"/>
        <end position="67"/>
    </location>
</feature>
<dbReference type="KEGG" id="hro:HELRODRAFT_165042"/>
<dbReference type="CTD" id="20200816"/>
<dbReference type="EMBL" id="KB097639">
    <property type="protein sequence ID" value="ESN92906.1"/>
    <property type="molecule type" value="Genomic_DNA"/>
</dbReference>
<reference evidence="2 4" key="2">
    <citation type="journal article" date="2013" name="Nature">
        <title>Insights into bilaterian evolution from three spiralian genomes.</title>
        <authorList>
            <person name="Simakov O."/>
            <person name="Marletaz F."/>
            <person name="Cho S.J."/>
            <person name="Edsinger-Gonzales E."/>
            <person name="Havlak P."/>
            <person name="Hellsten U."/>
            <person name="Kuo D.H."/>
            <person name="Larsson T."/>
            <person name="Lv J."/>
            <person name="Arendt D."/>
            <person name="Savage R."/>
            <person name="Osoegawa K."/>
            <person name="de Jong P."/>
            <person name="Grimwood J."/>
            <person name="Chapman J.A."/>
            <person name="Shapiro H."/>
            <person name="Aerts A."/>
            <person name="Otillar R.P."/>
            <person name="Terry A.Y."/>
            <person name="Boore J.L."/>
            <person name="Grigoriev I.V."/>
            <person name="Lindberg D.R."/>
            <person name="Seaver E.C."/>
            <person name="Weisblat D.A."/>
            <person name="Putnam N.H."/>
            <person name="Rokhsar D.S."/>
        </authorList>
    </citation>
    <scope>NUCLEOTIDE SEQUENCE</scope>
</reference>
<proteinExistence type="predicted"/>
<accession>T1EW66</accession>
<evidence type="ECO:0000256" key="1">
    <source>
        <dbReference type="SAM" id="MobiDB-lite"/>
    </source>
</evidence>
<evidence type="ECO:0000313" key="2">
    <source>
        <dbReference type="EMBL" id="ESN92906.1"/>
    </source>
</evidence>
<evidence type="ECO:0000313" key="4">
    <source>
        <dbReference type="Proteomes" id="UP000015101"/>
    </source>
</evidence>
<name>T1EW66_HELRO</name>
<dbReference type="HOGENOM" id="CLU_2186794_0_0_1"/>
<reference evidence="4" key="1">
    <citation type="submission" date="2012-12" db="EMBL/GenBank/DDBJ databases">
        <authorList>
            <person name="Hellsten U."/>
            <person name="Grimwood J."/>
            <person name="Chapman J.A."/>
            <person name="Shapiro H."/>
            <person name="Aerts A."/>
            <person name="Otillar R.P."/>
            <person name="Terry A.Y."/>
            <person name="Boore J.L."/>
            <person name="Simakov O."/>
            <person name="Marletaz F."/>
            <person name="Cho S.-J."/>
            <person name="Edsinger-Gonzales E."/>
            <person name="Havlak P."/>
            <person name="Kuo D.-H."/>
            <person name="Larsson T."/>
            <person name="Lv J."/>
            <person name="Arendt D."/>
            <person name="Savage R."/>
            <person name="Osoegawa K."/>
            <person name="de Jong P."/>
            <person name="Lindberg D.R."/>
            <person name="Seaver E.C."/>
            <person name="Weisblat D.A."/>
            <person name="Putnam N.H."/>
            <person name="Grigoriev I.V."/>
            <person name="Rokhsar D.S."/>
        </authorList>
    </citation>
    <scope>NUCLEOTIDE SEQUENCE</scope>
</reference>
<gene>
    <name evidence="3" type="primary">20200816</name>
    <name evidence="2" type="ORF">HELRODRAFT_165042</name>
</gene>
<organism evidence="3 4">
    <name type="scientific">Helobdella robusta</name>
    <name type="common">Californian leech</name>
    <dbReference type="NCBI Taxonomy" id="6412"/>
    <lineage>
        <taxon>Eukaryota</taxon>
        <taxon>Metazoa</taxon>
        <taxon>Spiralia</taxon>
        <taxon>Lophotrochozoa</taxon>
        <taxon>Annelida</taxon>
        <taxon>Clitellata</taxon>
        <taxon>Hirudinea</taxon>
        <taxon>Rhynchobdellida</taxon>
        <taxon>Glossiphoniidae</taxon>
        <taxon>Helobdella</taxon>
    </lineage>
</organism>
<protein>
    <submittedName>
        <fullName evidence="2 3">Uncharacterized protein</fullName>
    </submittedName>
</protein>
<dbReference type="EMBL" id="AMQM01001922">
    <property type="status" value="NOT_ANNOTATED_CDS"/>
    <property type="molecule type" value="Genomic_DNA"/>
</dbReference>
<sequence>MNCCTKSFNVEEKAFEIFREFNFLGSLINVKDNAEAARNRMKLEEKDRRLRREAELQMKNHENETPQKDQTASIIRKFSPLLEICPTDLREISAYFQRIEGIFENHKNC</sequence>
<dbReference type="RefSeq" id="XP_009029190.1">
    <property type="nucleotide sequence ID" value="XM_009030942.1"/>
</dbReference>
<feature type="region of interest" description="Disordered" evidence="1">
    <location>
        <begin position="48"/>
        <end position="71"/>
    </location>
</feature>
<dbReference type="InParanoid" id="T1EW66"/>
<dbReference type="EnsemblMetazoa" id="HelroT165042">
    <property type="protein sequence ID" value="HelroP165042"/>
    <property type="gene ID" value="HelroG165042"/>
</dbReference>
<reference evidence="3" key="3">
    <citation type="submission" date="2015-06" db="UniProtKB">
        <authorList>
            <consortium name="EnsemblMetazoa"/>
        </authorList>
    </citation>
    <scope>IDENTIFICATION</scope>
</reference>
<evidence type="ECO:0000313" key="3">
    <source>
        <dbReference type="EnsemblMetazoa" id="HelroP165042"/>
    </source>
</evidence>
<keyword evidence="4" id="KW-1185">Reference proteome</keyword>
<dbReference type="AlphaFoldDB" id="T1EW66"/>
<dbReference type="Proteomes" id="UP000015101">
    <property type="component" value="Unassembled WGS sequence"/>
</dbReference>